<dbReference type="InterPro" id="IPR001474">
    <property type="entry name" value="GTP_CycHdrlase_I"/>
</dbReference>
<keyword evidence="8" id="KW-0547">Nucleotide-binding</keyword>
<comment type="caution">
    <text evidence="10">The sequence shown here is derived from an EMBL/GenBank/DDBJ whole genome shotgun (WGS) entry which is preliminary data.</text>
</comment>
<dbReference type="SUPFAM" id="SSF55620">
    <property type="entry name" value="Tetrahydrobiopterin biosynthesis enzymes-like"/>
    <property type="match status" value="1"/>
</dbReference>
<dbReference type="GO" id="GO:0006730">
    <property type="term" value="P:one-carbon metabolic process"/>
    <property type="evidence" value="ECO:0007669"/>
    <property type="project" value="UniProtKB-UniRule"/>
</dbReference>
<dbReference type="InterPro" id="IPR043134">
    <property type="entry name" value="GTP-CH-I_N"/>
</dbReference>
<accession>A0A6L8WAE5</accession>
<feature type="binding site" evidence="8">
    <location>
        <position position="103"/>
    </location>
    <ligand>
        <name>Zn(2+)</name>
        <dbReference type="ChEBI" id="CHEBI:29105"/>
    </ligand>
</feature>
<dbReference type="NCBIfam" id="TIGR00063">
    <property type="entry name" value="folE"/>
    <property type="match status" value="1"/>
</dbReference>
<evidence type="ECO:0000256" key="4">
    <source>
        <dbReference type="ARBA" id="ARBA00011857"/>
    </source>
</evidence>
<comment type="subunit">
    <text evidence="4">Toroid-shaped homodecamer, composed of two pentamers of five dimers.</text>
</comment>
<dbReference type="PROSITE" id="PS00860">
    <property type="entry name" value="GTP_CYCLOHYDROL_1_2"/>
    <property type="match status" value="1"/>
</dbReference>
<dbReference type="EMBL" id="WTUW01000009">
    <property type="protein sequence ID" value="MZR32041.1"/>
    <property type="molecule type" value="Genomic_DNA"/>
</dbReference>
<evidence type="ECO:0000313" key="11">
    <source>
        <dbReference type="Proteomes" id="UP000476030"/>
    </source>
</evidence>
<keyword evidence="8" id="KW-0862">Zinc</keyword>
<dbReference type="GO" id="GO:0005737">
    <property type="term" value="C:cytoplasm"/>
    <property type="evidence" value="ECO:0007669"/>
    <property type="project" value="TreeGrafter"/>
</dbReference>
<comment type="similarity">
    <text evidence="3 8">Belongs to the GTP cyclohydrolase I family.</text>
</comment>
<dbReference type="GO" id="GO:0003934">
    <property type="term" value="F:GTP cyclohydrolase I activity"/>
    <property type="evidence" value="ECO:0007669"/>
    <property type="project" value="UniProtKB-UniRule"/>
</dbReference>
<feature type="binding site" evidence="8">
    <location>
        <position position="100"/>
    </location>
    <ligand>
        <name>Zn(2+)</name>
        <dbReference type="ChEBI" id="CHEBI:29105"/>
    </ligand>
</feature>
<organism evidence="10 11">
    <name type="scientific">Sneathiella litorea</name>
    <dbReference type="NCBI Taxonomy" id="2606216"/>
    <lineage>
        <taxon>Bacteria</taxon>
        <taxon>Pseudomonadati</taxon>
        <taxon>Pseudomonadota</taxon>
        <taxon>Alphaproteobacteria</taxon>
        <taxon>Sneathiellales</taxon>
        <taxon>Sneathiellaceae</taxon>
        <taxon>Sneathiella</taxon>
    </lineage>
</organism>
<dbReference type="EC" id="3.5.4.16" evidence="8"/>
<sequence length="213" mass="23835">MSSVNLSQPTSRNIRSSILSPGKVSREEAEEAVRTMILWLGDDPLREGLLDTPARVVRAFEEWFSGYRLKPEEILSMTFEEVEGYAEPVTLRGIQFESYCEHHMAPIIGVVHISYIPDRKVVGLSKLARIVDLYAKRLQVQEKLTAQIANTVQAVLNPKGVAVMISAEHQCMSTRGVLKHGVDTITTQYTGEFSLDKSRQSQFVKLVTSGISR</sequence>
<dbReference type="Gene3D" id="3.30.1130.10">
    <property type="match status" value="1"/>
</dbReference>
<dbReference type="AlphaFoldDB" id="A0A6L8WAE5"/>
<evidence type="ECO:0000313" key="10">
    <source>
        <dbReference type="EMBL" id="MZR32041.1"/>
    </source>
</evidence>
<dbReference type="Proteomes" id="UP000476030">
    <property type="component" value="Unassembled WGS sequence"/>
</dbReference>
<keyword evidence="8" id="KW-0479">Metal-binding</keyword>
<evidence type="ECO:0000256" key="2">
    <source>
        <dbReference type="ARBA" id="ARBA00005080"/>
    </source>
</evidence>
<dbReference type="FunFam" id="3.30.1130.10:FF:000001">
    <property type="entry name" value="GTP cyclohydrolase 1"/>
    <property type="match status" value="1"/>
</dbReference>
<evidence type="ECO:0000256" key="1">
    <source>
        <dbReference type="ARBA" id="ARBA00001052"/>
    </source>
</evidence>
<dbReference type="PANTHER" id="PTHR11109:SF7">
    <property type="entry name" value="GTP CYCLOHYDROLASE 1"/>
    <property type="match status" value="1"/>
</dbReference>
<dbReference type="Pfam" id="PF01227">
    <property type="entry name" value="GTP_cyclohydroI"/>
    <property type="match status" value="1"/>
</dbReference>
<evidence type="ECO:0000256" key="7">
    <source>
        <dbReference type="ARBA" id="ARBA00023134"/>
    </source>
</evidence>
<comment type="pathway">
    <text evidence="2 8">Cofactor biosynthesis; 7,8-dihydroneopterin triphosphate biosynthesis; 7,8-dihydroneopterin triphosphate from GTP: step 1/1.</text>
</comment>
<dbReference type="PROSITE" id="PS00859">
    <property type="entry name" value="GTP_CYCLOHYDROL_1_1"/>
    <property type="match status" value="1"/>
</dbReference>
<dbReference type="FunFam" id="1.10.286.10:FF:000001">
    <property type="entry name" value="GTP cyclohydrolase 1"/>
    <property type="match status" value="1"/>
</dbReference>
<dbReference type="HAMAP" id="MF_00223">
    <property type="entry name" value="FolE"/>
    <property type="match status" value="1"/>
</dbReference>
<feature type="binding site" evidence="8">
    <location>
        <position position="171"/>
    </location>
    <ligand>
        <name>Zn(2+)</name>
        <dbReference type="ChEBI" id="CHEBI:29105"/>
    </ligand>
</feature>
<dbReference type="InterPro" id="IPR020602">
    <property type="entry name" value="GTP_CycHdrlase_I_dom"/>
</dbReference>
<dbReference type="GO" id="GO:0005525">
    <property type="term" value="F:GTP binding"/>
    <property type="evidence" value="ECO:0007669"/>
    <property type="project" value="UniProtKB-KW"/>
</dbReference>
<gene>
    <name evidence="8 10" type="primary">folE</name>
    <name evidence="10" type="ORF">GQE98_15485</name>
</gene>
<evidence type="ECO:0000256" key="3">
    <source>
        <dbReference type="ARBA" id="ARBA00008085"/>
    </source>
</evidence>
<dbReference type="GO" id="GO:0046654">
    <property type="term" value="P:tetrahydrofolate biosynthetic process"/>
    <property type="evidence" value="ECO:0007669"/>
    <property type="project" value="UniProtKB-UniRule"/>
</dbReference>
<dbReference type="NCBIfam" id="NF006826">
    <property type="entry name" value="PRK09347.1-3"/>
    <property type="match status" value="1"/>
</dbReference>
<dbReference type="InterPro" id="IPR043133">
    <property type="entry name" value="GTP-CH-I_C/QueF"/>
</dbReference>
<comment type="catalytic activity">
    <reaction evidence="1 8">
        <text>GTP + H2O = 7,8-dihydroneopterin 3'-triphosphate + formate + H(+)</text>
        <dbReference type="Rhea" id="RHEA:17473"/>
        <dbReference type="ChEBI" id="CHEBI:15377"/>
        <dbReference type="ChEBI" id="CHEBI:15378"/>
        <dbReference type="ChEBI" id="CHEBI:15740"/>
        <dbReference type="ChEBI" id="CHEBI:37565"/>
        <dbReference type="ChEBI" id="CHEBI:58462"/>
        <dbReference type="EC" id="3.5.4.16"/>
    </reaction>
</comment>
<dbReference type="UniPathway" id="UPA00848">
    <property type="reaction ID" value="UER00151"/>
</dbReference>
<dbReference type="InterPro" id="IPR018234">
    <property type="entry name" value="GTP_CycHdrlase_I_CS"/>
</dbReference>
<evidence type="ECO:0000259" key="9">
    <source>
        <dbReference type="Pfam" id="PF01227"/>
    </source>
</evidence>
<reference evidence="10 11" key="1">
    <citation type="submission" date="2019-12" db="EMBL/GenBank/DDBJ databases">
        <title>Snethiella sp. nov. sp. isolated from sea sand.</title>
        <authorList>
            <person name="Kim J."/>
            <person name="Jeong S.E."/>
            <person name="Jung H.S."/>
            <person name="Jeon C.O."/>
        </authorList>
    </citation>
    <scope>NUCLEOTIDE SEQUENCE [LARGE SCALE GENOMIC DNA]</scope>
    <source>
        <strain evidence="10 11">DP05</strain>
    </source>
</reference>
<protein>
    <recommendedName>
        <fullName evidence="8">GTP cyclohydrolase 1</fullName>
        <ecNumber evidence="8">3.5.4.16</ecNumber>
    </recommendedName>
    <alternativeName>
        <fullName evidence="8">GTP cyclohydrolase I</fullName>
        <shortName evidence="8">GTP-CH-I</shortName>
    </alternativeName>
</protein>
<evidence type="ECO:0000256" key="5">
    <source>
        <dbReference type="ARBA" id="ARBA00022563"/>
    </source>
</evidence>
<dbReference type="NCBIfam" id="NF006825">
    <property type="entry name" value="PRK09347.1-2"/>
    <property type="match status" value="1"/>
</dbReference>
<dbReference type="GO" id="GO:0008270">
    <property type="term" value="F:zinc ion binding"/>
    <property type="evidence" value="ECO:0007669"/>
    <property type="project" value="UniProtKB-UniRule"/>
</dbReference>
<keyword evidence="5 8" id="KW-0554">One-carbon metabolism</keyword>
<evidence type="ECO:0000256" key="8">
    <source>
        <dbReference type="HAMAP-Rule" id="MF_00223"/>
    </source>
</evidence>
<comment type="subunit">
    <text evidence="8">Homopolymer.</text>
</comment>
<dbReference type="Gene3D" id="1.10.286.10">
    <property type="match status" value="1"/>
</dbReference>
<keyword evidence="11" id="KW-1185">Reference proteome</keyword>
<dbReference type="PANTHER" id="PTHR11109">
    <property type="entry name" value="GTP CYCLOHYDROLASE I"/>
    <property type="match status" value="1"/>
</dbReference>
<feature type="domain" description="GTP cyclohydrolase I" evidence="9">
    <location>
        <begin position="30"/>
        <end position="207"/>
    </location>
</feature>
<keyword evidence="7 8" id="KW-0342">GTP-binding</keyword>
<proteinExistence type="inferred from homology"/>
<name>A0A6L8WAE5_9PROT</name>
<evidence type="ECO:0000256" key="6">
    <source>
        <dbReference type="ARBA" id="ARBA00022801"/>
    </source>
</evidence>
<dbReference type="GO" id="GO:0006729">
    <property type="term" value="P:tetrahydrobiopterin biosynthetic process"/>
    <property type="evidence" value="ECO:0007669"/>
    <property type="project" value="TreeGrafter"/>
</dbReference>
<keyword evidence="6 8" id="KW-0378">Hydrolase</keyword>